<keyword evidence="5" id="KW-0378">Hydrolase</keyword>
<keyword evidence="2" id="KW-0443">Lipid metabolism</keyword>
<dbReference type="Proteomes" id="UP000231962">
    <property type="component" value="Unassembled WGS sequence"/>
</dbReference>
<reference evidence="6 7" key="1">
    <citation type="submission" date="2017-07" db="EMBL/GenBank/DDBJ databases">
        <title>Leptospira spp. isolated from tropical soils.</title>
        <authorList>
            <person name="Thibeaux R."/>
            <person name="Iraola G."/>
            <person name="Ferres I."/>
            <person name="Bierque E."/>
            <person name="Girault D."/>
            <person name="Soupe-Gilbert M.-E."/>
            <person name="Picardeau M."/>
            <person name="Goarant C."/>
        </authorList>
    </citation>
    <scope>NUCLEOTIDE SEQUENCE [LARGE SCALE GENOMIC DNA]</scope>
    <source>
        <strain evidence="5 7">FH1-B-B1</strain>
        <strain evidence="4 6">FH1-B-C1</strain>
    </source>
</reference>
<dbReference type="EMBL" id="NPDZ01000001">
    <property type="protein sequence ID" value="PJZ74822.1"/>
    <property type="molecule type" value="Genomic_DNA"/>
</dbReference>
<dbReference type="InterPro" id="IPR000073">
    <property type="entry name" value="AB_hydrolase_1"/>
</dbReference>
<dbReference type="GO" id="GO:0016042">
    <property type="term" value="P:lipid catabolic process"/>
    <property type="evidence" value="ECO:0007669"/>
    <property type="project" value="UniProtKB-KW"/>
</dbReference>
<keyword evidence="1" id="KW-0442">Lipid degradation</keyword>
<name>A0A2M9ZRX7_9LEPT</name>
<dbReference type="AlphaFoldDB" id="A0A2M9ZRX7"/>
<evidence type="ECO:0000313" key="6">
    <source>
        <dbReference type="Proteomes" id="UP000231962"/>
    </source>
</evidence>
<dbReference type="Gene3D" id="3.40.50.1820">
    <property type="entry name" value="alpha/beta hydrolase"/>
    <property type="match status" value="1"/>
</dbReference>
<feature type="domain" description="AB hydrolase-1" evidence="3">
    <location>
        <begin position="55"/>
        <end position="301"/>
    </location>
</feature>
<accession>A0A2M9ZRX7</accession>
<organism evidence="5 7">
    <name type="scientific">Leptospira perolatii</name>
    <dbReference type="NCBI Taxonomy" id="2023191"/>
    <lineage>
        <taxon>Bacteria</taxon>
        <taxon>Pseudomonadati</taxon>
        <taxon>Spirochaetota</taxon>
        <taxon>Spirochaetia</taxon>
        <taxon>Leptospirales</taxon>
        <taxon>Leptospiraceae</taxon>
        <taxon>Leptospira</taxon>
    </lineage>
</organism>
<dbReference type="PANTHER" id="PTHR11005">
    <property type="entry name" value="LYSOSOMAL ACID LIPASE-RELATED"/>
    <property type="match status" value="1"/>
</dbReference>
<proteinExistence type="predicted"/>
<evidence type="ECO:0000313" key="5">
    <source>
        <dbReference type="EMBL" id="PJZ74822.1"/>
    </source>
</evidence>
<protein>
    <submittedName>
        <fullName evidence="5">Alpha/beta hydrolase</fullName>
    </submittedName>
</protein>
<evidence type="ECO:0000313" key="7">
    <source>
        <dbReference type="Proteomes" id="UP000231990"/>
    </source>
</evidence>
<evidence type="ECO:0000256" key="1">
    <source>
        <dbReference type="ARBA" id="ARBA00022963"/>
    </source>
</evidence>
<sequence>MVRKFFFLAVLFVFQMNCSTTISLKGEIHHPKTSDGWDLTLEHFPPLAGTPPKKYPVIVCHGIIANRLYLTINEKSSIVYNLQKEGYDVWLLELRGRQEAGSPSIFWGEKTFDYSIDDYITKDADAAIKHVLNATGKDKVNWVGHSLGGMIIYARLGSYSENRISNFVAIGSPSIMDPPSRALSLWTKFSWAMNLWPVVPTETWSAVRGGTGIPFLPKRNFEEIFWHADNIDDKIVSGVMTTAIASVAKREARQMEKVVEIGQFVSEDGKISYSSNLSNIKIPVLFVAGRRDKLGFAYSLRYAYDSVGSTDKTLFIASRSKGHADDYGHTDLVVGRKAEEDVFPSIIKWLNKRNEK</sequence>
<gene>
    <name evidence="4" type="ORF">CH360_01940</name>
    <name evidence="5" type="ORF">CH373_01940</name>
</gene>
<dbReference type="EMBL" id="NPDY01000001">
    <property type="protein sequence ID" value="PJZ71288.1"/>
    <property type="molecule type" value="Genomic_DNA"/>
</dbReference>
<dbReference type="Proteomes" id="UP000231990">
    <property type="component" value="Unassembled WGS sequence"/>
</dbReference>
<evidence type="ECO:0000256" key="2">
    <source>
        <dbReference type="ARBA" id="ARBA00023098"/>
    </source>
</evidence>
<dbReference type="RefSeq" id="WP_100712230.1">
    <property type="nucleotide sequence ID" value="NZ_NPDY01000001.1"/>
</dbReference>
<comment type="caution">
    <text evidence="5">The sequence shown here is derived from an EMBL/GenBank/DDBJ whole genome shotgun (WGS) entry which is preliminary data.</text>
</comment>
<dbReference type="SUPFAM" id="SSF53474">
    <property type="entry name" value="alpha/beta-Hydrolases"/>
    <property type="match status" value="1"/>
</dbReference>
<evidence type="ECO:0000313" key="4">
    <source>
        <dbReference type="EMBL" id="PJZ71288.1"/>
    </source>
</evidence>
<keyword evidence="6" id="KW-1185">Reference proteome</keyword>
<dbReference type="InterPro" id="IPR029058">
    <property type="entry name" value="AB_hydrolase_fold"/>
</dbReference>
<dbReference type="OrthoDB" id="9780269at2"/>
<evidence type="ECO:0000259" key="3">
    <source>
        <dbReference type="Pfam" id="PF00561"/>
    </source>
</evidence>
<dbReference type="GO" id="GO:0016787">
    <property type="term" value="F:hydrolase activity"/>
    <property type="evidence" value="ECO:0007669"/>
    <property type="project" value="UniProtKB-KW"/>
</dbReference>
<dbReference type="Pfam" id="PF00561">
    <property type="entry name" value="Abhydrolase_1"/>
    <property type="match status" value="1"/>
</dbReference>